<keyword evidence="8" id="KW-1185">Reference proteome</keyword>
<feature type="repeat" description="WD" evidence="5">
    <location>
        <begin position="207"/>
        <end position="239"/>
    </location>
</feature>
<keyword evidence="2 5" id="KW-0853">WD repeat</keyword>
<dbReference type="SMART" id="SM00320">
    <property type="entry name" value="WD40"/>
    <property type="match status" value="7"/>
</dbReference>
<dbReference type="PANTHER" id="PTHR22836">
    <property type="entry name" value="WD40 REPEAT PROTEIN"/>
    <property type="match status" value="1"/>
</dbReference>
<dbReference type="PROSITE" id="PS50082">
    <property type="entry name" value="WD_REPEATS_2"/>
    <property type="match status" value="7"/>
</dbReference>
<evidence type="ECO:0000256" key="5">
    <source>
        <dbReference type="PROSITE-ProRule" id="PRU00221"/>
    </source>
</evidence>
<feature type="compositionally biased region" description="Pro residues" evidence="6">
    <location>
        <begin position="600"/>
        <end position="628"/>
    </location>
</feature>
<evidence type="ECO:0000313" key="7">
    <source>
        <dbReference type="EMBL" id="CAG7733813.1"/>
    </source>
</evidence>
<dbReference type="GO" id="GO:0031124">
    <property type="term" value="P:mRNA 3'-end processing"/>
    <property type="evidence" value="ECO:0007669"/>
    <property type="project" value="InterPro"/>
</dbReference>
<evidence type="ECO:0000313" key="8">
    <source>
        <dbReference type="Proteomes" id="UP000708208"/>
    </source>
</evidence>
<dbReference type="PROSITE" id="PS50294">
    <property type="entry name" value="WD_REPEATS_REGION"/>
    <property type="match status" value="4"/>
</dbReference>
<feature type="repeat" description="WD" evidence="5">
    <location>
        <begin position="336"/>
        <end position="378"/>
    </location>
</feature>
<feature type="repeat" description="WD" evidence="5">
    <location>
        <begin position="293"/>
        <end position="334"/>
    </location>
</feature>
<gene>
    <name evidence="7" type="ORF">AFUS01_LOCUS22236</name>
</gene>
<dbReference type="AlphaFoldDB" id="A0A8J2KCS4"/>
<dbReference type="EMBL" id="CAJVCH010256773">
    <property type="protein sequence ID" value="CAG7733813.1"/>
    <property type="molecule type" value="Genomic_DNA"/>
</dbReference>
<comment type="caution">
    <text evidence="7">The sequence shown here is derived from an EMBL/GenBank/DDBJ whole genome shotgun (WGS) entry which is preliminary data.</text>
</comment>
<evidence type="ECO:0000256" key="2">
    <source>
        <dbReference type="ARBA" id="ARBA00022574"/>
    </source>
</evidence>
<feature type="region of interest" description="Disordered" evidence="6">
    <location>
        <begin position="476"/>
        <end position="661"/>
    </location>
</feature>
<evidence type="ECO:0000256" key="6">
    <source>
        <dbReference type="SAM" id="MobiDB-lite"/>
    </source>
</evidence>
<comment type="subcellular location">
    <subcellularLocation>
        <location evidence="1">Nucleus</location>
    </subcellularLocation>
</comment>
<feature type="repeat" description="WD" evidence="5">
    <location>
        <begin position="249"/>
        <end position="275"/>
    </location>
</feature>
<feature type="region of interest" description="Disordered" evidence="6">
    <location>
        <begin position="1"/>
        <end position="56"/>
    </location>
</feature>
<name>A0A8J2KCS4_9HEXA</name>
<dbReference type="GO" id="GO:0005847">
    <property type="term" value="C:mRNA cleavage and polyadenylation specificity factor complex"/>
    <property type="evidence" value="ECO:0007669"/>
    <property type="project" value="TreeGrafter"/>
</dbReference>
<dbReference type="PANTHER" id="PTHR22836:SF0">
    <property type="entry name" value="PRE-MRNA 3' END PROCESSING PROTEIN WDR33"/>
    <property type="match status" value="1"/>
</dbReference>
<proteinExistence type="predicted"/>
<feature type="compositionally biased region" description="Polar residues" evidence="6">
    <location>
        <begin position="581"/>
        <end position="593"/>
    </location>
</feature>
<dbReference type="InterPro" id="IPR001680">
    <property type="entry name" value="WD40_rpt"/>
</dbReference>
<sequence length="679" mass="76012">MPSRFPPPQHSQFSGDHPGPHHRGGRPGYQPYRLYPRPPPPGSVDSGNSTEYDGRRLRKSLVRKTVDYNAAVIKWLQNRVWQRDHRDRRALEPDYSYAPDTVPPSDLLDNPTNAVTTRYVKSATNKMRCPIFSMAWTPEGRRLITGASSGEFTLWNGLTFNFETILQAHDSPVRSMIWSHNDLWMVTGDHAGYVKYWQSNMNNVKMFQAHKEAVRGLTFSPSDQKFASCSDDGTVRIWDFYTCYEEKVLRGHGADVKCVDWHPHKSIVVSGSKDNQQPVKIWDPKSGTPLATLHAHKSTVMDARWNKNGNWLVTASRDHLVKLFDIRKLSQELQVFRGHKKEASCVSWHPIHETLFVSGGSDGSILFWNVGCDKEVGSIESAHDNIIWSLAWHPVGHILCSGSNDHTSKFWTRQKPGDVIRDRSHGVFHDSYNPLDENEMEDIIPGMGPEDKVDAPEEEIPVSTELVIPGLDITDAENQSKAEKQPVKKTPYQKPIPKKFQAIWNDTKTEDELEDEKDKVTGRSSLLPKPTGTPTNTPSAPAKSTSSTNGSTRPSRPQPSGPMNSSFDPFNPNVGFGPMGTQYNGPNAMTPSLFSGNPSGAPPPGPSPFLNPTPNPFWNPTPMPPLPNNPQGQGPPVRGIRIPSMNRMMGPRNPDSRSGWNRNAMLPFFRGILGPYFQR</sequence>
<dbReference type="CDD" id="cd00200">
    <property type="entry name" value="WD40"/>
    <property type="match status" value="1"/>
</dbReference>
<dbReference type="Proteomes" id="UP000708208">
    <property type="component" value="Unassembled WGS sequence"/>
</dbReference>
<feature type="repeat" description="WD" evidence="5">
    <location>
        <begin position="166"/>
        <end position="198"/>
    </location>
</feature>
<evidence type="ECO:0000256" key="4">
    <source>
        <dbReference type="ARBA" id="ARBA00023242"/>
    </source>
</evidence>
<evidence type="ECO:0000256" key="3">
    <source>
        <dbReference type="ARBA" id="ARBA00022737"/>
    </source>
</evidence>
<dbReference type="OrthoDB" id="16717at2759"/>
<feature type="repeat" description="WD" evidence="5">
    <location>
        <begin position="380"/>
        <end position="411"/>
    </location>
</feature>
<organism evidence="7 8">
    <name type="scientific">Allacma fusca</name>
    <dbReference type="NCBI Taxonomy" id="39272"/>
    <lineage>
        <taxon>Eukaryota</taxon>
        <taxon>Metazoa</taxon>
        <taxon>Ecdysozoa</taxon>
        <taxon>Arthropoda</taxon>
        <taxon>Hexapoda</taxon>
        <taxon>Collembola</taxon>
        <taxon>Symphypleona</taxon>
        <taxon>Sminthuridae</taxon>
        <taxon>Allacma</taxon>
    </lineage>
</organism>
<reference evidence="7" key="1">
    <citation type="submission" date="2021-06" db="EMBL/GenBank/DDBJ databases">
        <authorList>
            <person name="Hodson N. C."/>
            <person name="Mongue J. A."/>
            <person name="Jaron S. K."/>
        </authorList>
    </citation>
    <scope>NUCLEOTIDE SEQUENCE</scope>
</reference>
<evidence type="ECO:0008006" key="9">
    <source>
        <dbReference type="Google" id="ProtNLM"/>
    </source>
</evidence>
<keyword evidence="3" id="KW-0677">Repeat</keyword>
<keyword evidence="4" id="KW-0539">Nucleus</keyword>
<dbReference type="InterPro" id="IPR045245">
    <property type="entry name" value="Pfs2-like"/>
</dbReference>
<protein>
    <recommendedName>
        <fullName evidence="9">Pre-mRNA 3' end processing protein WDR33</fullName>
    </recommendedName>
</protein>
<dbReference type="FunFam" id="2.130.10.10:FF:000963">
    <property type="entry name" value="AGAP001362-PA-like protein"/>
    <property type="match status" value="1"/>
</dbReference>
<evidence type="ECO:0000256" key="1">
    <source>
        <dbReference type="ARBA" id="ARBA00004123"/>
    </source>
</evidence>
<feature type="compositionally biased region" description="Low complexity" evidence="6">
    <location>
        <begin position="533"/>
        <end position="549"/>
    </location>
</feature>
<dbReference type="Pfam" id="PF00400">
    <property type="entry name" value="WD40"/>
    <property type="match status" value="6"/>
</dbReference>
<accession>A0A8J2KCS4</accession>
<dbReference type="FunFam" id="2.130.10.10:FF:000237">
    <property type="entry name" value="Flowering time control protein FY"/>
    <property type="match status" value="1"/>
</dbReference>
<feature type="repeat" description="WD" evidence="5">
    <location>
        <begin position="124"/>
        <end position="156"/>
    </location>
</feature>